<sequence>MGGGTGLPVLLCTLVAALCVSVGLCDGRQRSPLGFLVVRRIASESFPSSPQRRDVRRLRNTEEIPCETVLMSRKQRSIKDGPELGPKRDQLYKQREEQMLLKFPELREKPWFSPHKGTRPWKGAKTATHGHSKFVNWSNPVKMLDPAPYPGVDRCFITKVSYHGYDKTDVNSPFLKPANVSKRRKYRLRSRPRGPQEQPRPKTRAARILRGVEERKGVKQEKVKRARDGSRMARMMKGLEEGATLEELFSIANRRA</sequence>
<evidence type="ECO:0000256" key="1">
    <source>
        <dbReference type="SAM" id="MobiDB-lite"/>
    </source>
</evidence>
<feature type="signal peptide" evidence="2">
    <location>
        <begin position="1"/>
        <end position="27"/>
    </location>
</feature>
<evidence type="ECO:0000256" key="2">
    <source>
        <dbReference type="SAM" id="SignalP"/>
    </source>
</evidence>
<name>A0A0G4GJX8_9ALVE</name>
<proteinExistence type="predicted"/>
<accession>A0A0G4GJX8</accession>
<feature type="compositionally biased region" description="Basic residues" evidence="1">
    <location>
        <begin position="181"/>
        <end position="192"/>
    </location>
</feature>
<reference evidence="3" key="1">
    <citation type="submission" date="2014-11" db="EMBL/GenBank/DDBJ databases">
        <authorList>
            <person name="Otto D Thomas"/>
            <person name="Naeem Raeece"/>
        </authorList>
    </citation>
    <scope>NUCLEOTIDE SEQUENCE</scope>
</reference>
<dbReference type="AlphaFoldDB" id="A0A0G4GJX8"/>
<feature type="chain" id="PRO_5005190121" description="Vps72/YL1 C-terminal domain-containing protein" evidence="2">
    <location>
        <begin position="28"/>
        <end position="256"/>
    </location>
</feature>
<dbReference type="VEuPathDB" id="CryptoDB:Cvel_22219"/>
<evidence type="ECO:0000313" key="3">
    <source>
        <dbReference type="EMBL" id="CEM30194.1"/>
    </source>
</evidence>
<feature type="region of interest" description="Disordered" evidence="1">
    <location>
        <begin position="171"/>
        <end position="204"/>
    </location>
</feature>
<protein>
    <recommendedName>
        <fullName evidence="4">Vps72/YL1 C-terminal domain-containing protein</fullName>
    </recommendedName>
</protein>
<organism evidence="3">
    <name type="scientific">Chromera velia CCMP2878</name>
    <dbReference type="NCBI Taxonomy" id="1169474"/>
    <lineage>
        <taxon>Eukaryota</taxon>
        <taxon>Sar</taxon>
        <taxon>Alveolata</taxon>
        <taxon>Colpodellida</taxon>
        <taxon>Chromeraceae</taxon>
        <taxon>Chromera</taxon>
    </lineage>
</organism>
<gene>
    <name evidence="3" type="ORF">Cvel_22219</name>
</gene>
<dbReference type="EMBL" id="CDMZ01001283">
    <property type="protein sequence ID" value="CEM30194.1"/>
    <property type="molecule type" value="Genomic_DNA"/>
</dbReference>
<evidence type="ECO:0008006" key="4">
    <source>
        <dbReference type="Google" id="ProtNLM"/>
    </source>
</evidence>
<keyword evidence="2" id="KW-0732">Signal</keyword>